<sequence>MRGLPFNCTEKQIINFFTDDYLPSGIIDNGIIFIYKNDGKLSGDAFVIFCNEFDFERALMKNKKIIGSRYIKLFKANISQLHNYLLNINSNIKYGYNKKDCIRLRGLPFEAQIPEVIQFLGEYVYLVKQHGIHMILNNNGEPSGEAFIQLISEEGASHIVSKLHNKFMEVGKKKRYIEVFQLSINDIKLMAGPNILNTFYPQMLSYTSFYNVTEPTYIPSSFYYLS</sequence>
<dbReference type="STRING" id="34506.A0A090MWI7"/>
<evidence type="ECO:0000313" key="5">
    <source>
        <dbReference type="EMBL" id="CEF63784.1"/>
    </source>
</evidence>
<dbReference type="EMBL" id="LN609528">
    <property type="protein sequence ID" value="CEF63784.1"/>
    <property type="molecule type" value="Genomic_DNA"/>
</dbReference>
<evidence type="ECO:0000313" key="8">
    <source>
        <dbReference type="WormBase" id="SRAE_1000204200"/>
    </source>
</evidence>
<dbReference type="SMART" id="SM00360">
    <property type="entry name" value="RRM"/>
    <property type="match status" value="2"/>
</dbReference>
<dbReference type="WormBase" id="SRAE_1000204200">
    <property type="protein sequence ID" value="SRP10393"/>
    <property type="gene ID" value="WBGene00258654"/>
</dbReference>
<dbReference type="CTD" id="36376149"/>
<evidence type="ECO:0000256" key="2">
    <source>
        <dbReference type="ARBA" id="ARBA00022884"/>
    </source>
</evidence>
<name>A0A090MWI7_STRRB</name>
<dbReference type="PANTHER" id="PTHR13976">
    <property type="entry name" value="HETEROGENEOUS NUCLEAR RIBONUCLEOPROTEIN-RELATED"/>
    <property type="match status" value="1"/>
</dbReference>
<keyword evidence="2 3" id="KW-0694">RNA-binding</keyword>
<evidence type="ECO:0000256" key="1">
    <source>
        <dbReference type="ARBA" id="ARBA00022737"/>
    </source>
</evidence>
<dbReference type="Proteomes" id="UP000035682">
    <property type="component" value="Unplaced"/>
</dbReference>
<gene>
    <name evidence="5 7 8" type="ORF">SRAE_1000204200</name>
</gene>
<feature type="domain" description="RRM" evidence="4">
    <location>
        <begin position="1"/>
        <end position="78"/>
    </location>
</feature>
<dbReference type="RefSeq" id="XP_024502985.1">
    <property type="nucleotide sequence ID" value="XM_024649071.1"/>
</dbReference>
<dbReference type="InterPro" id="IPR000504">
    <property type="entry name" value="RRM_dom"/>
</dbReference>
<dbReference type="AlphaFoldDB" id="A0A090MWI7"/>
<dbReference type="GeneID" id="36376149"/>
<dbReference type="OrthoDB" id="431068at2759"/>
<protein>
    <submittedName>
        <fullName evidence="5 7">RNA-binding protein fusilli</fullName>
    </submittedName>
</protein>
<proteinExistence type="predicted"/>
<accession>A0A090MWI7</accession>
<evidence type="ECO:0000256" key="3">
    <source>
        <dbReference type="PROSITE-ProRule" id="PRU00176"/>
    </source>
</evidence>
<organism evidence="5">
    <name type="scientific">Strongyloides ratti</name>
    <name type="common">Parasitic roundworm</name>
    <dbReference type="NCBI Taxonomy" id="34506"/>
    <lineage>
        <taxon>Eukaryota</taxon>
        <taxon>Metazoa</taxon>
        <taxon>Ecdysozoa</taxon>
        <taxon>Nematoda</taxon>
        <taxon>Chromadorea</taxon>
        <taxon>Rhabditida</taxon>
        <taxon>Tylenchina</taxon>
        <taxon>Panagrolaimomorpha</taxon>
        <taxon>Strongyloidoidea</taxon>
        <taxon>Strongyloididae</taxon>
        <taxon>Strongyloides</taxon>
    </lineage>
</organism>
<reference evidence="7" key="2">
    <citation type="submission" date="2020-12" db="UniProtKB">
        <authorList>
            <consortium name="WormBaseParasite"/>
        </authorList>
    </citation>
    <scope>IDENTIFICATION</scope>
</reference>
<dbReference type="InterPro" id="IPR050666">
    <property type="entry name" value="ESRP"/>
</dbReference>
<dbReference type="PROSITE" id="PS50102">
    <property type="entry name" value="RRM"/>
    <property type="match status" value="1"/>
</dbReference>
<dbReference type="Gene3D" id="3.30.70.330">
    <property type="match status" value="2"/>
</dbReference>
<dbReference type="SUPFAM" id="SSF54928">
    <property type="entry name" value="RNA-binding domain, RBD"/>
    <property type="match status" value="1"/>
</dbReference>
<evidence type="ECO:0000313" key="7">
    <source>
        <dbReference type="WBParaSite" id="SRAE_1000204200.1"/>
    </source>
</evidence>
<evidence type="ECO:0000313" key="6">
    <source>
        <dbReference type="Proteomes" id="UP000035682"/>
    </source>
</evidence>
<dbReference type="GO" id="GO:0003723">
    <property type="term" value="F:RNA binding"/>
    <property type="evidence" value="ECO:0007669"/>
    <property type="project" value="UniProtKB-UniRule"/>
</dbReference>
<dbReference type="WBParaSite" id="SRAE_1000204200.1">
    <property type="protein sequence ID" value="SRAE_1000204200.1"/>
    <property type="gene ID" value="WBGene00258654"/>
</dbReference>
<keyword evidence="1" id="KW-0677">Repeat</keyword>
<evidence type="ECO:0000259" key="4">
    <source>
        <dbReference type="PROSITE" id="PS50102"/>
    </source>
</evidence>
<reference evidence="5 6" key="1">
    <citation type="submission" date="2014-09" db="EMBL/GenBank/DDBJ databases">
        <authorList>
            <person name="Martin A.A."/>
        </authorList>
    </citation>
    <scope>NUCLEOTIDE SEQUENCE</scope>
    <source>
        <strain evidence="6">ED321</strain>
        <strain evidence="5">ED321 Heterogonic</strain>
    </source>
</reference>
<keyword evidence="6" id="KW-1185">Reference proteome</keyword>
<dbReference type="OMA" id="RMMDSNP"/>
<dbReference type="InterPro" id="IPR012677">
    <property type="entry name" value="Nucleotide-bd_a/b_plait_sf"/>
</dbReference>
<dbReference type="InterPro" id="IPR035979">
    <property type="entry name" value="RBD_domain_sf"/>
</dbReference>